<reference evidence="4" key="1">
    <citation type="journal article" date="2019" name="Int. J. Syst. Evol. Microbiol.">
        <title>The Global Catalogue of Microorganisms (GCM) 10K type strain sequencing project: providing services to taxonomists for standard genome sequencing and annotation.</title>
        <authorList>
            <consortium name="The Broad Institute Genomics Platform"/>
            <consortium name="The Broad Institute Genome Sequencing Center for Infectious Disease"/>
            <person name="Wu L."/>
            <person name="Ma J."/>
        </authorList>
    </citation>
    <scope>NUCLEOTIDE SEQUENCE [LARGE SCALE GENOMIC DNA]</scope>
    <source>
        <strain evidence="4">CGMCC 4.7371</strain>
    </source>
</reference>
<sequence>MTGVRRGALAAALLGVLATAGCVTLPDGGDVRDQPGDVLPSATGIRYTPPGPARGASPHAIVTGFLDAMGASPVQTSTAREFLTRSAAEAWQPQRRTVVYDAVKPSTSGSSGDLVLTGAAWLDEAGRWRGELPAAEAHVHLRLQRERGEWRIGGVPDALLARRTWFSGAYAQFQVHFLAPDYRSLVPEPVFAPRGEPLATSLVRALLMGPPDPDAPWLANRLGGLHLAEGAVTVKEGTARVGLSGVATLPTPAARTQLAAQLAWTLRQVPGVRTFQVRIGDTPLTLEGGLTDIPVGQGASLDPADAEASTALFGLRGGRPVRVEGHDVQALDGAHAPAYALREVSVDLDATRRAEVSADGRQVRVAALDGAGPATVVTGEDFAHPAWDRAGHTWLLDRRTSGAGVTVLSSGRQLVVRVPGVSGARVTDLLVSRDGTRLFAAVRDDGRDEVLESRLWWNGDDVSASPARRVATVSGLQDLGWDGPTRVVALTTAHGLSQVTWMTLDGAPGDLGDIPAAAAVFDPVTSLVTSATPGQPLWAVGAKGALVAVGAASSADEPPHGITHLTAVG</sequence>
<dbReference type="Proteomes" id="UP000655410">
    <property type="component" value="Unassembled WGS sequence"/>
</dbReference>
<dbReference type="RefSeq" id="WP_188782183.1">
    <property type="nucleotide sequence ID" value="NZ_BMNI01000001.1"/>
</dbReference>
<evidence type="ECO:0000313" key="3">
    <source>
        <dbReference type="EMBL" id="GGO84728.1"/>
    </source>
</evidence>
<dbReference type="InterPro" id="IPR059026">
    <property type="entry name" value="LpqB_N"/>
</dbReference>
<proteinExistence type="predicted"/>
<feature type="chain" id="PRO_5046808253" evidence="1">
    <location>
        <begin position="21"/>
        <end position="569"/>
    </location>
</feature>
<accession>A0ABQ2N6S7</accession>
<gene>
    <name evidence="3" type="primary">lpqB</name>
    <name evidence="3" type="ORF">GCM10011584_03000</name>
</gene>
<dbReference type="Pfam" id="PF25976">
    <property type="entry name" value="LpqB_N"/>
    <property type="match status" value="1"/>
</dbReference>
<name>A0ABQ2N6S7_9ACTN</name>
<evidence type="ECO:0000313" key="4">
    <source>
        <dbReference type="Proteomes" id="UP000655410"/>
    </source>
</evidence>
<keyword evidence="4" id="KW-1185">Reference proteome</keyword>
<organism evidence="3 4">
    <name type="scientific">Nocardioides phosphati</name>
    <dbReference type="NCBI Taxonomy" id="1867775"/>
    <lineage>
        <taxon>Bacteria</taxon>
        <taxon>Bacillati</taxon>
        <taxon>Actinomycetota</taxon>
        <taxon>Actinomycetes</taxon>
        <taxon>Propionibacteriales</taxon>
        <taxon>Nocardioidaceae</taxon>
        <taxon>Nocardioides</taxon>
    </lineage>
</organism>
<keyword evidence="3" id="KW-0449">Lipoprotein</keyword>
<feature type="signal peptide" evidence="1">
    <location>
        <begin position="1"/>
        <end position="20"/>
    </location>
</feature>
<comment type="caution">
    <text evidence="3">The sequence shown here is derived from an EMBL/GenBank/DDBJ whole genome shotgun (WGS) entry which is preliminary data.</text>
</comment>
<protein>
    <submittedName>
        <fullName evidence="3">Lipoprotein LpqB</fullName>
    </submittedName>
</protein>
<keyword evidence="1" id="KW-0732">Signal</keyword>
<dbReference type="PROSITE" id="PS51257">
    <property type="entry name" value="PROKAR_LIPOPROTEIN"/>
    <property type="match status" value="1"/>
</dbReference>
<dbReference type="SUPFAM" id="SSF63829">
    <property type="entry name" value="Calcium-dependent phosphotriesterase"/>
    <property type="match status" value="1"/>
</dbReference>
<dbReference type="EMBL" id="BMNI01000001">
    <property type="protein sequence ID" value="GGO84728.1"/>
    <property type="molecule type" value="Genomic_DNA"/>
</dbReference>
<evidence type="ECO:0000256" key="1">
    <source>
        <dbReference type="SAM" id="SignalP"/>
    </source>
</evidence>
<evidence type="ECO:0000259" key="2">
    <source>
        <dbReference type="SMART" id="SM00909"/>
    </source>
</evidence>
<dbReference type="SMART" id="SM00909">
    <property type="entry name" value="Germane"/>
    <property type="match status" value="1"/>
</dbReference>
<dbReference type="InterPro" id="IPR019606">
    <property type="entry name" value="GerMN"/>
</dbReference>
<feature type="domain" description="GerMN" evidence="2">
    <location>
        <begin position="199"/>
        <end position="288"/>
    </location>
</feature>
<dbReference type="Pfam" id="PF10646">
    <property type="entry name" value="Germane"/>
    <property type="match status" value="1"/>
</dbReference>